<keyword evidence="1" id="KW-0175">Coiled coil</keyword>
<feature type="compositionally biased region" description="Polar residues" evidence="2">
    <location>
        <begin position="18"/>
        <end position="35"/>
    </location>
</feature>
<dbReference type="EMBL" id="JAWRVE010000051">
    <property type="protein sequence ID" value="KAL1867324.1"/>
    <property type="molecule type" value="Genomic_DNA"/>
</dbReference>
<feature type="compositionally biased region" description="Polar residues" evidence="2">
    <location>
        <begin position="379"/>
        <end position="391"/>
    </location>
</feature>
<feature type="compositionally biased region" description="Basic and acidic residues" evidence="2">
    <location>
        <begin position="85"/>
        <end position="109"/>
    </location>
</feature>
<evidence type="ECO:0000256" key="2">
    <source>
        <dbReference type="SAM" id="MobiDB-lite"/>
    </source>
</evidence>
<sequence>MPPPPVPGPGPAPGHAPSTSDPALNILPSNQNAVNTGAPATASIPSPRLAPTGSAAHPPADPASVASGPGPTRHPHPLTAAELHQQVEKEQEAVVNRLTRELEILRQHNDASSASASESGADSSTSTIPMIPDGRQHLLSGSGFSIPSQTSGRERRHTRSGSSASARSIAATTGSTSVVNITAPAPIRPGATALSRQNSTQSHSRQSLSSSPAHASSFASSHMADAAHAGYFHLRSAPGAPAQAVSHSQVTPGSVSTEMMSPSMMSVTSRYEETAFHRQELETVKRENDSLKRRIRELERLVRERRASDASTRPRSESVSTAASVNVASGGAGIARPRAERVTSVMSTAGSTAGSVAVGVPEDELRVGESAASAGTGPVGQQNPASGDQTT</sequence>
<accession>A0ABR3WUG9</accession>
<proteinExistence type="predicted"/>
<keyword evidence="4" id="KW-1185">Reference proteome</keyword>
<protein>
    <submittedName>
        <fullName evidence="3">Uncharacterized protein</fullName>
    </submittedName>
</protein>
<name>A0ABR3WUG9_9PEZI</name>
<evidence type="ECO:0000313" key="4">
    <source>
        <dbReference type="Proteomes" id="UP001583177"/>
    </source>
</evidence>
<feature type="compositionally biased region" description="Low complexity" evidence="2">
    <location>
        <begin position="111"/>
        <end position="126"/>
    </location>
</feature>
<evidence type="ECO:0000256" key="1">
    <source>
        <dbReference type="SAM" id="Coils"/>
    </source>
</evidence>
<gene>
    <name evidence="3" type="ORF">Daus18300_006443</name>
</gene>
<dbReference type="PANTHER" id="PTHR39610">
    <property type="entry name" value="BZIP DOMAIN-CONTAINING PROTEIN-RELATED"/>
    <property type="match status" value="1"/>
</dbReference>
<dbReference type="PANTHER" id="PTHR39610:SF1">
    <property type="match status" value="1"/>
</dbReference>
<evidence type="ECO:0000313" key="3">
    <source>
        <dbReference type="EMBL" id="KAL1867324.1"/>
    </source>
</evidence>
<feature type="region of interest" description="Disordered" evidence="2">
    <location>
        <begin position="1"/>
        <end position="221"/>
    </location>
</feature>
<feature type="compositionally biased region" description="Low complexity" evidence="2">
    <location>
        <begin position="202"/>
        <end position="221"/>
    </location>
</feature>
<feature type="compositionally biased region" description="Polar residues" evidence="2">
    <location>
        <begin position="142"/>
        <end position="151"/>
    </location>
</feature>
<comment type="caution">
    <text evidence="3">The sequence shown here is derived from an EMBL/GenBank/DDBJ whole genome shotgun (WGS) entry which is preliminary data.</text>
</comment>
<feature type="region of interest" description="Disordered" evidence="2">
    <location>
        <begin position="332"/>
        <end position="391"/>
    </location>
</feature>
<organism evidence="3 4">
    <name type="scientific">Diaporthe australafricana</name>
    <dbReference type="NCBI Taxonomy" id="127596"/>
    <lineage>
        <taxon>Eukaryota</taxon>
        <taxon>Fungi</taxon>
        <taxon>Dikarya</taxon>
        <taxon>Ascomycota</taxon>
        <taxon>Pezizomycotina</taxon>
        <taxon>Sordariomycetes</taxon>
        <taxon>Sordariomycetidae</taxon>
        <taxon>Diaporthales</taxon>
        <taxon>Diaporthaceae</taxon>
        <taxon>Diaporthe</taxon>
    </lineage>
</organism>
<reference evidence="3 4" key="1">
    <citation type="journal article" date="2024" name="IMA Fungus">
        <title>IMA Genome - F19 : A genome assembly and annotation guide to empower mycologists, including annotated draft genome sequences of Ceratocystis pirilliformis, Diaporthe australafricana, Fusarium ophioides, Paecilomyces lecythidis, and Sporothrix stenoceras.</title>
        <authorList>
            <person name="Aylward J."/>
            <person name="Wilson A.M."/>
            <person name="Visagie C.M."/>
            <person name="Spraker J."/>
            <person name="Barnes I."/>
            <person name="Buitendag C."/>
            <person name="Ceriani C."/>
            <person name="Del Mar Angel L."/>
            <person name="du Plessis D."/>
            <person name="Fuchs T."/>
            <person name="Gasser K."/>
            <person name="Kramer D."/>
            <person name="Li W."/>
            <person name="Munsamy K."/>
            <person name="Piso A."/>
            <person name="Price J.L."/>
            <person name="Sonnekus B."/>
            <person name="Thomas C."/>
            <person name="van der Nest A."/>
            <person name="van Dijk A."/>
            <person name="van Heerden A."/>
            <person name="van Vuuren N."/>
            <person name="Yilmaz N."/>
            <person name="Duong T.A."/>
            <person name="van der Merwe N.A."/>
            <person name="Wingfield M.J."/>
            <person name="Wingfield B.D."/>
        </authorList>
    </citation>
    <scope>NUCLEOTIDE SEQUENCE [LARGE SCALE GENOMIC DNA]</scope>
    <source>
        <strain evidence="3 4">CMW 18300</strain>
    </source>
</reference>
<feature type="compositionally biased region" description="Pro residues" evidence="2">
    <location>
        <begin position="1"/>
        <end position="14"/>
    </location>
</feature>
<feature type="compositionally biased region" description="Low complexity" evidence="2">
    <location>
        <begin position="160"/>
        <end position="177"/>
    </location>
</feature>
<dbReference type="Proteomes" id="UP001583177">
    <property type="component" value="Unassembled WGS sequence"/>
</dbReference>
<feature type="coiled-coil region" evidence="1">
    <location>
        <begin position="274"/>
        <end position="308"/>
    </location>
</feature>
<feature type="compositionally biased region" description="Polar residues" evidence="2">
    <location>
        <begin position="344"/>
        <end position="354"/>
    </location>
</feature>